<keyword evidence="2" id="KW-1185">Reference proteome</keyword>
<proteinExistence type="predicted"/>
<dbReference type="RefSeq" id="WP_343054496.1">
    <property type="nucleotide sequence ID" value="NZ_CADIKM010000041.1"/>
</dbReference>
<evidence type="ECO:0000313" key="2">
    <source>
        <dbReference type="Proteomes" id="UP000494115"/>
    </source>
</evidence>
<dbReference type="Proteomes" id="UP000494115">
    <property type="component" value="Unassembled WGS sequence"/>
</dbReference>
<dbReference type="AlphaFoldDB" id="A0A6S7BJI3"/>
<protein>
    <submittedName>
        <fullName evidence="1">Uncharacterized protein</fullName>
    </submittedName>
</protein>
<accession>A0A6S7BJI3</accession>
<name>A0A6S7BJI3_9BURK</name>
<organism evidence="1 2">
    <name type="scientific">Pararobbsia alpina</name>
    <dbReference type="NCBI Taxonomy" id="621374"/>
    <lineage>
        <taxon>Bacteria</taxon>
        <taxon>Pseudomonadati</taxon>
        <taxon>Pseudomonadota</taxon>
        <taxon>Betaproteobacteria</taxon>
        <taxon>Burkholderiales</taxon>
        <taxon>Burkholderiaceae</taxon>
        <taxon>Pararobbsia</taxon>
    </lineage>
</organism>
<gene>
    <name evidence="1" type="ORF">LMG28138_04958</name>
</gene>
<sequence length="45" mass="5376">MQEVIGEPWKEHTIRIRKEDTVNPDLKNWNPFKCLRKIKRQAGDG</sequence>
<evidence type="ECO:0000313" key="1">
    <source>
        <dbReference type="EMBL" id="CAB3801169.1"/>
    </source>
</evidence>
<dbReference type="EMBL" id="CADIKM010000041">
    <property type="protein sequence ID" value="CAB3801169.1"/>
    <property type="molecule type" value="Genomic_DNA"/>
</dbReference>
<reference evidence="1 2" key="1">
    <citation type="submission" date="2020-04" db="EMBL/GenBank/DDBJ databases">
        <authorList>
            <person name="De Canck E."/>
        </authorList>
    </citation>
    <scope>NUCLEOTIDE SEQUENCE [LARGE SCALE GENOMIC DNA]</scope>
    <source>
        <strain evidence="1 2">LMG 28138</strain>
    </source>
</reference>